<gene>
    <name evidence="1" type="ORF">LY28_01622</name>
</gene>
<evidence type="ECO:0000313" key="2">
    <source>
        <dbReference type="Proteomes" id="UP000248132"/>
    </source>
</evidence>
<dbReference type="EMBL" id="QKMR01000007">
    <property type="protein sequence ID" value="PYG88280.1"/>
    <property type="molecule type" value="Genomic_DNA"/>
</dbReference>
<evidence type="ECO:0000313" key="1">
    <source>
        <dbReference type="EMBL" id="PYG88280.1"/>
    </source>
</evidence>
<comment type="caution">
    <text evidence="1">The sequence shown here is derived from an EMBL/GenBank/DDBJ whole genome shotgun (WGS) entry which is preliminary data.</text>
</comment>
<dbReference type="AlphaFoldDB" id="A0A318XZD8"/>
<keyword evidence="2" id="KW-1185">Reference proteome</keyword>
<dbReference type="Proteomes" id="UP000248132">
    <property type="component" value="Unassembled WGS sequence"/>
</dbReference>
<organism evidence="1 2">
    <name type="scientific">Ruminiclostridium sufflavum DSM 19573</name>
    <dbReference type="NCBI Taxonomy" id="1121337"/>
    <lineage>
        <taxon>Bacteria</taxon>
        <taxon>Bacillati</taxon>
        <taxon>Bacillota</taxon>
        <taxon>Clostridia</taxon>
        <taxon>Eubacteriales</taxon>
        <taxon>Oscillospiraceae</taxon>
        <taxon>Ruminiclostridium</taxon>
    </lineage>
</organism>
<dbReference type="RefSeq" id="WP_165835522.1">
    <property type="nucleotide sequence ID" value="NZ_QKMR01000007.1"/>
</dbReference>
<proteinExistence type="predicted"/>
<name>A0A318XZD8_9FIRM</name>
<protein>
    <submittedName>
        <fullName evidence="1">Uncharacterized protein</fullName>
    </submittedName>
</protein>
<accession>A0A318XZD8</accession>
<reference evidence="1 2" key="1">
    <citation type="submission" date="2018-06" db="EMBL/GenBank/DDBJ databases">
        <title>Genomic Encyclopedia of Type Strains, Phase I: the one thousand microbial genomes (KMG-I) project.</title>
        <authorList>
            <person name="Kyrpides N."/>
        </authorList>
    </citation>
    <scope>NUCLEOTIDE SEQUENCE [LARGE SCALE GENOMIC DNA]</scope>
    <source>
        <strain evidence="1 2">DSM 19573</strain>
    </source>
</reference>
<sequence length="47" mass="5533">MYIIVGKYSFLAGIKIIIAGKEYFYIKLDKEQVKELLYNTEAQIFLL</sequence>